<dbReference type="SMART" id="SM00320">
    <property type="entry name" value="WD40"/>
    <property type="match status" value="13"/>
</dbReference>
<feature type="repeat" description="WD" evidence="3">
    <location>
        <begin position="132"/>
        <end position="164"/>
    </location>
</feature>
<dbReference type="PROSITE" id="PS00678">
    <property type="entry name" value="WD_REPEATS_1"/>
    <property type="match status" value="4"/>
</dbReference>
<dbReference type="SUPFAM" id="SSF50978">
    <property type="entry name" value="WD40 repeat-like"/>
    <property type="match status" value="1"/>
</dbReference>
<feature type="signal peptide" evidence="4">
    <location>
        <begin position="1"/>
        <end position="21"/>
    </location>
</feature>
<reference evidence="5 6" key="1">
    <citation type="submission" date="2018-02" db="EMBL/GenBank/DDBJ databases">
        <title>Comparative genomes isolates from brazilian mangrove.</title>
        <authorList>
            <person name="Araujo J.E."/>
            <person name="Taketani R.G."/>
            <person name="Silva M.C.P."/>
            <person name="Loureco M.V."/>
            <person name="Andreote F.D."/>
        </authorList>
    </citation>
    <scope>NUCLEOTIDE SEQUENCE [LARGE SCALE GENOMIC DNA]</scope>
    <source>
        <strain evidence="5 6">HEX-2 MGV</strain>
    </source>
</reference>
<evidence type="ECO:0000256" key="2">
    <source>
        <dbReference type="ARBA" id="ARBA00022737"/>
    </source>
</evidence>
<feature type="repeat" description="WD" evidence="3">
    <location>
        <begin position="630"/>
        <end position="664"/>
    </location>
</feature>
<proteinExistence type="predicted"/>
<dbReference type="InterPro" id="IPR019775">
    <property type="entry name" value="WD40_repeat_CS"/>
</dbReference>
<dbReference type="Gene3D" id="2.130.10.10">
    <property type="entry name" value="YVTN repeat-like/Quinoprotein amine dehydrogenase"/>
    <property type="match status" value="4"/>
</dbReference>
<dbReference type="InterPro" id="IPR015943">
    <property type="entry name" value="WD40/YVTN_repeat-like_dom_sf"/>
</dbReference>
<dbReference type="Proteomes" id="UP000240009">
    <property type="component" value="Unassembled WGS sequence"/>
</dbReference>
<sequence>MKWQQLTSLIVIWLVCVPLIADDEDSTSDPLPDGAVMRLGTTRMQQSTWPTCVQFAPNDQVLATADYSGKIHFWDVATGKLLRESPTRKGQTFAFSPDGKTMAIGGHYNQAIALWDLKNHREIRELPQSAWALAFSSDGKMLASAGQDKIVRLWNANTGELIHEMKGHQSQLYAVAFSPNNRTLASAGGSGRRADDKEIRLWYVPTGRQYATLLDDNDRLNNLPDTVYSLAFSRDGKTLGACGPYVTRLWDVDQEQLLQRLEDCSYVVAFSPTEDRLVTGGNFGIYDSHTAKQKIKLAGQADNSGSVAYSHDGKWIASCNRDGFVQLWDAHTGKEIVKRFGHEGGVRAGAFSPDGTLIASISRQDATLRIWGTASGKELLKFPVPWQGSDVWWNEEGSSVWFAPYGREVLTWTYNQQVVYWRIATQDKHVQQLETGKSSYSYDDRAVVAAYSPDGQRMATSSHTHSSKLTVCVFELDGGRLLANIQPLAGISTSDAWVSSLALSPDGKLLAIGALNGSHRDKPGNSVQLWDLEKNKRIHHLRSATSPPGNVCFSPDGKLLATSSTIGAPVQVWRVSDGKEVAQFPAEIDFHGRDMAPLAFSPDGSLLAAADKDRVIYVWELATKKRTHTFTGHLKAVTSLAFSPDGKTLLSSSEDTTLLLWNVRGATDDYADKPLTVVEMTGYWQALADRDSDVATKATQALMNHSDQTVAWIETHLTAGPVLDEKEIPQLIQALENANPQTHLPAVAQLKRFGSAASPALFTALSKTSDRKFRQRIESILNLSGKFPKPPEQLQRLRAVSILEKLDNPTADAILKTIADHEPPTETSQEAQAALKRLDAYRRAPSAGRP</sequence>
<dbReference type="SUPFAM" id="SSF48371">
    <property type="entry name" value="ARM repeat"/>
    <property type="match status" value="1"/>
</dbReference>
<dbReference type="OrthoDB" id="277950at2"/>
<feature type="repeat" description="WD" evidence="3">
    <location>
        <begin position="588"/>
        <end position="629"/>
    </location>
</feature>
<feature type="repeat" description="WD" evidence="3">
    <location>
        <begin position="297"/>
        <end position="338"/>
    </location>
</feature>
<evidence type="ECO:0000313" key="5">
    <source>
        <dbReference type="EMBL" id="PQO37035.1"/>
    </source>
</evidence>
<dbReference type="PROSITE" id="PS50294">
    <property type="entry name" value="WD_REPEATS_REGION"/>
    <property type="match status" value="4"/>
</dbReference>
<dbReference type="Gene3D" id="1.25.10.10">
    <property type="entry name" value="Leucine-rich Repeat Variant"/>
    <property type="match status" value="1"/>
</dbReference>
<dbReference type="InterPro" id="IPR011989">
    <property type="entry name" value="ARM-like"/>
</dbReference>
<organism evidence="5 6">
    <name type="scientific">Blastopirellula marina</name>
    <dbReference type="NCBI Taxonomy" id="124"/>
    <lineage>
        <taxon>Bacteria</taxon>
        <taxon>Pseudomonadati</taxon>
        <taxon>Planctomycetota</taxon>
        <taxon>Planctomycetia</taxon>
        <taxon>Pirellulales</taxon>
        <taxon>Pirellulaceae</taxon>
        <taxon>Blastopirellula</taxon>
    </lineage>
</organism>
<dbReference type="EMBL" id="PUIA01000017">
    <property type="protein sequence ID" value="PQO37035.1"/>
    <property type="molecule type" value="Genomic_DNA"/>
</dbReference>
<dbReference type="RefSeq" id="WP_105351599.1">
    <property type="nucleotide sequence ID" value="NZ_PUIA01000017.1"/>
</dbReference>
<feature type="repeat" description="WD" evidence="3">
    <location>
        <begin position="51"/>
        <end position="84"/>
    </location>
</feature>
<dbReference type="CDD" id="cd00200">
    <property type="entry name" value="WD40"/>
    <property type="match status" value="2"/>
</dbReference>
<dbReference type="SUPFAM" id="SSF50998">
    <property type="entry name" value="Quinoprotein alcohol dehydrogenase-like"/>
    <property type="match status" value="1"/>
</dbReference>
<dbReference type="PANTHER" id="PTHR19879">
    <property type="entry name" value="TRANSCRIPTION INITIATION FACTOR TFIID"/>
    <property type="match status" value="1"/>
</dbReference>
<dbReference type="AlphaFoldDB" id="A0A2S8FXX9"/>
<evidence type="ECO:0000256" key="1">
    <source>
        <dbReference type="ARBA" id="ARBA00022574"/>
    </source>
</evidence>
<protein>
    <submittedName>
        <fullName evidence="5">Uncharacterized protein</fullName>
    </submittedName>
</protein>
<evidence type="ECO:0000313" key="6">
    <source>
        <dbReference type="Proteomes" id="UP000240009"/>
    </source>
</evidence>
<keyword evidence="1 3" id="KW-0853">WD repeat</keyword>
<accession>A0A2S8FXX9</accession>
<dbReference type="InterPro" id="IPR036322">
    <property type="entry name" value="WD40_repeat_dom_sf"/>
</dbReference>
<feature type="chain" id="PRO_5015610773" evidence="4">
    <location>
        <begin position="22"/>
        <end position="850"/>
    </location>
</feature>
<dbReference type="PANTHER" id="PTHR19879:SF9">
    <property type="entry name" value="TRANSCRIPTION INITIATION FACTOR TFIID SUBUNIT 5"/>
    <property type="match status" value="1"/>
</dbReference>
<comment type="caution">
    <text evidence="5">The sequence shown here is derived from an EMBL/GenBank/DDBJ whole genome shotgun (WGS) entry which is preliminary data.</text>
</comment>
<name>A0A2S8FXX9_9BACT</name>
<keyword evidence="2" id="KW-0677">Repeat</keyword>
<keyword evidence="4" id="KW-0732">Signal</keyword>
<evidence type="ECO:0000256" key="3">
    <source>
        <dbReference type="PROSITE-ProRule" id="PRU00221"/>
    </source>
</evidence>
<gene>
    <name evidence="5" type="ORF">C5Y96_07710</name>
</gene>
<dbReference type="InterPro" id="IPR001680">
    <property type="entry name" value="WD40_rpt"/>
</dbReference>
<dbReference type="InterPro" id="IPR011047">
    <property type="entry name" value="Quinoprotein_ADH-like_sf"/>
</dbReference>
<dbReference type="PROSITE" id="PS50082">
    <property type="entry name" value="WD_REPEATS_2"/>
    <property type="match status" value="5"/>
</dbReference>
<evidence type="ECO:0000256" key="4">
    <source>
        <dbReference type="SAM" id="SignalP"/>
    </source>
</evidence>
<dbReference type="Pfam" id="PF00400">
    <property type="entry name" value="WD40"/>
    <property type="match status" value="8"/>
</dbReference>
<dbReference type="InterPro" id="IPR016024">
    <property type="entry name" value="ARM-type_fold"/>
</dbReference>